<gene>
    <name evidence="2" type="ORF">TRIVIDRAFT_216402</name>
</gene>
<evidence type="ECO:0000313" key="2">
    <source>
        <dbReference type="EMBL" id="EHK20376.1"/>
    </source>
</evidence>
<evidence type="ECO:0000313" key="3">
    <source>
        <dbReference type="Proteomes" id="UP000007115"/>
    </source>
</evidence>
<dbReference type="EMBL" id="ABDF02000080">
    <property type="protein sequence ID" value="EHK20376.1"/>
    <property type="molecule type" value="Genomic_DNA"/>
</dbReference>
<keyword evidence="1" id="KW-0812">Transmembrane</keyword>
<organism evidence="2 3">
    <name type="scientific">Hypocrea virens (strain Gv29-8 / FGSC 10586)</name>
    <name type="common">Gliocladium virens</name>
    <name type="synonym">Trichoderma virens</name>
    <dbReference type="NCBI Taxonomy" id="413071"/>
    <lineage>
        <taxon>Eukaryota</taxon>
        <taxon>Fungi</taxon>
        <taxon>Dikarya</taxon>
        <taxon>Ascomycota</taxon>
        <taxon>Pezizomycotina</taxon>
        <taxon>Sordariomycetes</taxon>
        <taxon>Hypocreomycetidae</taxon>
        <taxon>Hypocreales</taxon>
        <taxon>Hypocreaceae</taxon>
        <taxon>Trichoderma</taxon>
    </lineage>
</organism>
<feature type="transmembrane region" description="Helical" evidence="1">
    <location>
        <begin position="48"/>
        <end position="66"/>
    </location>
</feature>
<proteinExistence type="predicted"/>
<evidence type="ECO:0000256" key="1">
    <source>
        <dbReference type="SAM" id="Phobius"/>
    </source>
</evidence>
<dbReference type="RefSeq" id="XP_013954572.1">
    <property type="nucleotide sequence ID" value="XM_014099097.1"/>
</dbReference>
<dbReference type="AlphaFoldDB" id="G9MZ49"/>
<keyword evidence="1" id="KW-1133">Transmembrane helix</keyword>
<name>G9MZ49_HYPVG</name>
<feature type="non-terminal residue" evidence="2">
    <location>
        <position position="1"/>
    </location>
</feature>
<feature type="transmembrane region" description="Helical" evidence="1">
    <location>
        <begin position="103"/>
        <end position="120"/>
    </location>
</feature>
<comment type="caution">
    <text evidence="2">The sequence shown here is derived from an EMBL/GenBank/DDBJ whole genome shotgun (WGS) entry which is preliminary data.</text>
</comment>
<accession>G9MZ49</accession>
<dbReference type="Proteomes" id="UP000007115">
    <property type="component" value="Unassembled WGS sequence"/>
</dbReference>
<keyword evidence="1" id="KW-0472">Membrane</keyword>
<sequence>MAAFKRLECGALTRERAAKMQQKSVRACTWPCTATWGSQSCHTAIGHALFFFLFPFFLHWVGVGVLDKICFSPGVRYGNGHTWTGLGLGCNKESETSRFTTPLFFPFLFTSAALGHLLLYRV</sequence>
<protein>
    <submittedName>
        <fullName evidence="2">Uncharacterized protein</fullName>
    </submittedName>
</protein>
<dbReference type="InParanoid" id="G9MZ49"/>
<keyword evidence="3" id="KW-1185">Reference proteome</keyword>
<reference evidence="2 3" key="1">
    <citation type="journal article" date="2011" name="Genome Biol.">
        <title>Comparative genome sequence analysis underscores mycoparasitism as the ancestral life style of Trichoderma.</title>
        <authorList>
            <person name="Kubicek C.P."/>
            <person name="Herrera-Estrella A."/>
            <person name="Seidl-Seiboth V."/>
            <person name="Martinez D.A."/>
            <person name="Druzhinina I.S."/>
            <person name="Thon M."/>
            <person name="Zeilinger S."/>
            <person name="Casas-Flores S."/>
            <person name="Horwitz B.A."/>
            <person name="Mukherjee P.K."/>
            <person name="Mukherjee M."/>
            <person name="Kredics L."/>
            <person name="Alcaraz L.D."/>
            <person name="Aerts A."/>
            <person name="Antal Z."/>
            <person name="Atanasova L."/>
            <person name="Cervantes-Badillo M.G."/>
            <person name="Challacombe J."/>
            <person name="Chertkov O."/>
            <person name="McCluskey K."/>
            <person name="Coulpier F."/>
            <person name="Deshpande N."/>
            <person name="von Doehren H."/>
            <person name="Ebbole D.J."/>
            <person name="Esquivel-Naranjo E.U."/>
            <person name="Fekete E."/>
            <person name="Flipphi M."/>
            <person name="Glaser F."/>
            <person name="Gomez-Rodriguez E.Y."/>
            <person name="Gruber S."/>
            <person name="Han C."/>
            <person name="Henrissat B."/>
            <person name="Hermosa R."/>
            <person name="Hernandez-Onate M."/>
            <person name="Karaffa L."/>
            <person name="Kosti I."/>
            <person name="Le Crom S."/>
            <person name="Lindquist E."/>
            <person name="Lucas S."/>
            <person name="Luebeck M."/>
            <person name="Luebeck P.S."/>
            <person name="Margeot A."/>
            <person name="Metz B."/>
            <person name="Misra M."/>
            <person name="Nevalainen H."/>
            <person name="Omann M."/>
            <person name="Packer N."/>
            <person name="Perrone G."/>
            <person name="Uresti-Rivera E.E."/>
            <person name="Salamov A."/>
            <person name="Schmoll M."/>
            <person name="Seiboth B."/>
            <person name="Shapiro H."/>
            <person name="Sukno S."/>
            <person name="Tamayo-Ramos J.A."/>
            <person name="Tisch D."/>
            <person name="Wiest A."/>
            <person name="Wilkinson H.H."/>
            <person name="Zhang M."/>
            <person name="Coutinho P.M."/>
            <person name="Kenerley C.M."/>
            <person name="Monte E."/>
            <person name="Baker S.E."/>
            <person name="Grigoriev I.V."/>
        </authorList>
    </citation>
    <scope>NUCLEOTIDE SEQUENCE [LARGE SCALE GENOMIC DNA]</scope>
    <source>
        <strain evidence="3">Gv29-8 / FGSC 10586</strain>
    </source>
</reference>
<dbReference type="HOGENOM" id="CLU_2027059_0_0_1"/>
<dbReference type="GeneID" id="25791104"/>
<dbReference type="VEuPathDB" id="FungiDB:TRIVIDRAFT_216402"/>